<dbReference type="Proteomes" id="UP001275932">
    <property type="component" value="Unassembled WGS sequence"/>
</dbReference>
<evidence type="ECO:0000256" key="4">
    <source>
        <dbReference type="ARBA" id="ARBA00022989"/>
    </source>
</evidence>
<organism evidence="7 8">
    <name type="scientific">Intestinicryptomonas porci</name>
    <dbReference type="NCBI Taxonomy" id="2926320"/>
    <lineage>
        <taxon>Bacteria</taxon>
        <taxon>Pseudomonadati</taxon>
        <taxon>Verrucomicrobiota</taxon>
        <taxon>Opitutia</taxon>
        <taxon>Opitutales</taxon>
        <taxon>Intestinicryptomonaceae</taxon>
        <taxon>Intestinicryptomonas</taxon>
    </lineage>
</organism>
<keyword evidence="2" id="KW-1003">Cell membrane</keyword>
<feature type="transmembrane region" description="Helical" evidence="6">
    <location>
        <begin position="53"/>
        <end position="78"/>
    </location>
</feature>
<proteinExistence type="predicted"/>
<dbReference type="Pfam" id="PF03739">
    <property type="entry name" value="LptF_LptG"/>
    <property type="match status" value="1"/>
</dbReference>
<evidence type="ECO:0000313" key="8">
    <source>
        <dbReference type="Proteomes" id="UP001275932"/>
    </source>
</evidence>
<keyword evidence="3 6" id="KW-0812">Transmembrane</keyword>
<keyword evidence="4 6" id="KW-1133">Transmembrane helix</keyword>
<protein>
    <submittedName>
        <fullName evidence="7">LptF/LptG family permease</fullName>
    </submittedName>
</protein>
<dbReference type="EMBL" id="JALBUT010000001">
    <property type="protein sequence ID" value="MDX8414796.1"/>
    <property type="molecule type" value="Genomic_DNA"/>
</dbReference>
<feature type="transmembrane region" description="Helical" evidence="6">
    <location>
        <begin position="345"/>
        <end position="367"/>
    </location>
</feature>
<comment type="subcellular location">
    <subcellularLocation>
        <location evidence="1">Cell membrane</location>
        <topology evidence="1">Multi-pass membrane protein</topology>
    </subcellularLocation>
</comment>
<evidence type="ECO:0000256" key="5">
    <source>
        <dbReference type="ARBA" id="ARBA00023136"/>
    </source>
</evidence>
<feature type="transmembrane region" description="Helical" evidence="6">
    <location>
        <begin position="99"/>
        <end position="117"/>
    </location>
</feature>
<keyword evidence="8" id="KW-1185">Reference proteome</keyword>
<reference evidence="7 8" key="1">
    <citation type="submission" date="2022-03" db="EMBL/GenBank/DDBJ databases">
        <title>Novel taxa within the pig intestine.</title>
        <authorList>
            <person name="Wylensek D."/>
            <person name="Bishof K."/>
            <person name="Afrizal A."/>
            <person name="Clavel T."/>
        </authorList>
    </citation>
    <scope>NUCLEOTIDE SEQUENCE [LARGE SCALE GENOMIC DNA]</scope>
    <source>
        <strain evidence="7 8">CLA-KB-P66</strain>
    </source>
</reference>
<evidence type="ECO:0000256" key="2">
    <source>
        <dbReference type="ARBA" id="ARBA00022475"/>
    </source>
</evidence>
<evidence type="ECO:0000313" key="7">
    <source>
        <dbReference type="EMBL" id="MDX8414796.1"/>
    </source>
</evidence>
<dbReference type="RefSeq" id="WP_370396243.1">
    <property type="nucleotide sequence ID" value="NZ_JALBUT010000001.1"/>
</dbReference>
<dbReference type="PANTHER" id="PTHR33529:SF6">
    <property type="entry name" value="YJGP_YJGQ FAMILY PERMEASE"/>
    <property type="match status" value="1"/>
</dbReference>
<feature type="transmembrane region" description="Helical" evidence="6">
    <location>
        <begin position="12"/>
        <end position="33"/>
    </location>
</feature>
<dbReference type="InterPro" id="IPR005495">
    <property type="entry name" value="LptG/LptF_permease"/>
</dbReference>
<comment type="caution">
    <text evidence="7">The sequence shown here is derived from an EMBL/GenBank/DDBJ whole genome shotgun (WGS) entry which is preliminary data.</text>
</comment>
<evidence type="ECO:0000256" key="3">
    <source>
        <dbReference type="ARBA" id="ARBA00022692"/>
    </source>
</evidence>
<feature type="transmembrane region" description="Helical" evidence="6">
    <location>
        <begin position="316"/>
        <end position="333"/>
    </location>
</feature>
<accession>A0ABU4WE01</accession>
<gene>
    <name evidence="7" type="ORF">MOX91_01165</name>
</gene>
<keyword evidence="5 6" id="KW-0472">Membrane</keyword>
<sequence>MRIVDRYVFVEWLKVFAATVGVTLGILILNDMYNELDDLLGFKASAGRICYYYWQLIPSFIPVVLPISLLISVVFILGNFHKNNEIVAMRAAGMNVWQITRSLWVAGAFLAGFLFWINASVVPTSKENAATLYNNLKFESERKNLKEDKLVGKISLLCFKNRADGRLWFINKFSQASKKAYGVEIHLADEKGRETSKILAKEGVFDDLDMCWFFTNGQQIFFDPETSSPIRADVFDKKYYRDFKEDPQIMKLSMSRPKDLSLFELQKLIAASGDEKSEHMRPYAEQLMSLWVSPLACIIVIAIAIPFSISGVRTNPMVGVSKTAGLFFSYYILDSLFTAMGSSGLIPILLAAVVPNLLMLVFALTLYRKAL</sequence>
<evidence type="ECO:0000256" key="6">
    <source>
        <dbReference type="SAM" id="Phobius"/>
    </source>
</evidence>
<dbReference type="PANTHER" id="PTHR33529">
    <property type="entry name" value="SLR0882 PROTEIN-RELATED"/>
    <property type="match status" value="1"/>
</dbReference>
<name>A0ABU4WE01_9BACT</name>
<evidence type="ECO:0000256" key="1">
    <source>
        <dbReference type="ARBA" id="ARBA00004651"/>
    </source>
</evidence>
<feature type="transmembrane region" description="Helical" evidence="6">
    <location>
        <begin position="288"/>
        <end position="309"/>
    </location>
</feature>